<evidence type="ECO:0000256" key="2">
    <source>
        <dbReference type="ARBA" id="ARBA00023125"/>
    </source>
</evidence>
<dbReference type="InterPro" id="IPR027395">
    <property type="entry name" value="WH_DNA-bd_dom"/>
</dbReference>
<dbReference type="Proteomes" id="UP000886861">
    <property type="component" value="Unassembled WGS sequence"/>
</dbReference>
<dbReference type="PROSITE" id="PS01117">
    <property type="entry name" value="HTH_MARR_1"/>
    <property type="match status" value="1"/>
</dbReference>
<dbReference type="GO" id="GO:0003677">
    <property type="term" value="F:DNA binding"/>
    <property type="evidence" value="ECO:0007669"/>
    <property type="project" value="UniProtKB-KW"/>
</dbReference>
<dbReference type="EMBL" id="DVOJ01000006">
    <property type="protein sequence ID" value="HIV01261.1"/>
    <property type="molecule type" value="Genomic_DNA"/>
</dbReference>
<name>A0A9D1NEU1_9FIRM</name>
<evidence type="ECO:0000256" key="3">
    <source>
        <dbReference type="ARBA" id="ARBA00023163"/>
    </source>
</evidence>
<keyword evidence="2" id="KW-0238">DNA-binding</keyword>
<proteinExistence type="predicted"/>
<dbReference type="Pfam" id="PF13601">
    <property type="entry name" value="HTH_34"/>
    <property type="match status" value="1"/>
</dbReference>
<dbReference type="PROSITE" id="PS50995">
    <property type="entry name" value="HTH_MARR_2"/>
    <property type="match status" value="1"/>
</dbReference>
<dbReference type="SUPFAM" id="SSF46785">
    <property type="entry name" value="Winged helix' DNA-binding domain"/>
    <property type="match status" value="1"/>
</dbReference>
<accession>A0A9D1NEU1</accession>
<dbReference type="InterPro" id="IPR000835">
    <property type="entry name" value="HTH_MarR-typ"/>
</dbReference>
<evidence type="ECO:0000313" key="5">
    <source>
        <dbReference type="EMBL" id="HIV01261.1"/>
    </source>
</evidence>
<keyword evidence="1" id="KW-0805">Transcription regulation</keyword>
<dbReference type="GO" id="GO:0003700">
    <property type="term" value="F:DNA-binding transcription factor activity"/>
    <property type="evidence" value="ECO:0007669"/>
    <property type="project" value="InterPro"/>
</dbReference>
<sequence>MTEPEKLFELYTLADTLCSQPSYDMNLSTLKLLFMIKKYSPASASLLLSKLGLIKTNLSASCLKLETEGYIISKRGKEDKRSRVYTITEKGEHALNAYFNLLSKLVREDVFVDRALEVLNKKV</sequence>
<reference evidence="5" key="2">
    <citation type="journal article" date="2021" name="PeerJ">
        <title>Extensive microbial diversity within the chicken gut microbiome revealed by metagenomics and culture.</title>
        <authorList>
            <person name="Gilroy R."/>
            <person name="Ravi A."/>
            <person name="Getino M."/>
            <person name="Pursley I."/>
            <person name="Horton D.L."/>
            <person name="Alikhan N.F."/>
            <person name="Baker D."/>
            <person name="Gharbi K."/>
            <person name="Hall N."/>
            <person name="Watson M."/>
            <person name="Adriaenssens E.M."/>
            <person name="Foster-Nyarko E."/>
            <person name="Jarju S."/>
            <person name="Secka A."/>
            <person name="Antonio M."/>
            <person name="Oren A."/>
            <person name="Chaudhuri R.R."/>
            <person name="La Ragione R."/>
            <person name="Hildebrand F."/>
            <person name="Pallen M.J."/>
        </authorList>
    </citation>
    <scope>NUCLEOTIDE SEQUENCE</scope>
    <source>
        <strain evidence="5">CHK186-9395</strain>
    </source>
</reference>
<evidence type="ECO:0000259" key="4">
    <source>
        <dbReference type="PROSITE" id="PS50995"/>
    </source>
</evidence>
<dbReference type="InterPro" id="IPR023187">
    <property type="entry name" value="Tscrpt_reg_MarR-type_CS"/>
</dbReference>
<comment type="caution">
    <text evidence="5">The sequence shown here is derived from an EMBL/GenBank/DDBJ whole genome shotgun (WGS) entry which is preliminary data.</text>
</comment>
<dbReference type="AlphaFoldDB" id="A0A9D1NEU1"/>
<dbReference type="InterPro" id="IPR036390">
    <property type="entry name" value="WH_DNA-bd_sf"/>
</dbReference>
<keyword evidence="3" id="KW-0804">Transcription</keyword>
<dbReference type="SMART" id="SM00347">
    <property type="entry name" value="HTH_MARR"/>
    <property type="match status" value="1"/>
</dbReference>
<dbReference type="Gene3D" id="1.10.10.10">
    <property type="entry name" value="Winged helix-like DNA-binding domain superfamily/Winged helix DNA-binding domain"/>
    <property type="match status" value="1"/>
</dbReference>
<feature type="domain" description="HTH marR-type" evidence="4">
    <location>
        <begin position="1"/>
        <end position="123"/>
    </location>
</feature>
<evidence type="ECO:0000256" key="1">
    <source>
        <dbReference type="ARBA" id="ARBA00023015"/>
    </source>
</evidence>
<gene>
    <name evidence="5" type="ORF">IAA62_01735</name>
</gene>
<organism evidence="5 6">
    <name type="scientific">Candidatus Caccopulliclostridium gallistercoris</name>
    <dbReference type="NCBI Taxonomy" id="2840719"/>
    <lineage>
        <taxon>Bacteria</taxon>
        <taxon>Bacillati</taxon>
        <taxon>Bacillota</taxon>
        <taxon>Clostridia</taxon>
        <taxon>Candidatus Caccopulliclostridium</taxon>
    </lineage>
</organism>
<reference evidence="5" key="1">
    <citation type="submission" date="2020-10" db="EMBL/GenBank/DDBJ databases">
        <authorList>
            <person name="Gilroy R."/>
        </authorList>
    </citation>
    <scope>NUCLEOTIDE SEQUENCE</scope>
    <source>
        <strain evidence="5">CHK186-9395</strain>
    </source>
</reference>
<evidence type="ECO:0000313" key="6">
    <source>
        <dbReference type="Proteomes" id="UP000886861"/>
    </source>
</evidence>
<dbReference type="InterPro" id="IPR036388">
    <property type="entry name" value="WH-like_DNA-bd_sf"/>
</dbReference>
<protein>
    <submittedName>
        <fullName evidence="5">Transcriptional regulator</fullName>
    </submittedName>
</protein>